<dbReference type="GO" id="GO:0008270">
    <property type="term" value="F:zinc ion binding"/>
    <property type="evidence" value="ECO:0007669"/>
    <property type="project" value="InterPro"/>
</dbReference>
<name>A0A179G4W1_METCM</name>
<dbReference type="RefSeq" id="XP_018148930.1">
    <property type="nucleotide sequence ID" value="XM_018290647.1"/>
</dbReference>
<dbReference type="OrthoDB" id="9930022at2759"/>
<feature type="region of interest" description="Disordered" evidence="6">
    <location>
        <begin position="106"/>
        <end position="139"/>
    </location>
</feature>
<evidence type="ECO:0000256" key="2">
    <source>
        <dbReference type="ARBA" id="ARBA00022833"/>
    </source>
</evidence>
<dbReference type="SUPFAM" id="SSF57701">
    <property type="entry name" value="Zn2/Cys6 DNA-binding domain"/>
    <property type="match status" value="1"/>
</dbReference>
<feature type="domain" description="Zn(2)-C6 fungal-type" evidence="7">
    <location>
        <begin position="67"/>
        <end position="97"/>
    </location>
</feature>
<dbReference type="SMART" id="SM00066">
    <property type="entry name" value="GAL4"/>
    <property type="match status" value="1"/>
</dbReference>
<evidence type="ECO:0000256" key="4">
    <source>
        <dbReference type="ARBA" id="ARBA00023163"/>
    </source>
</evidence>
<dbReference type="GO" id="GO:0000981">
    <property type="term" value="F:DNA-binding transcription factor activity, RNA polymerase II-specific"/>
    <property type="evidence" value="ECO:0007669"/>
    <property type="project" value="InterPro"/>
</dbReference>
<dbReference type="STRING" id="1380566.A0A179G4W1"/>
<feature type="compositionally biased region" description="Basic and acidic residues" evidence="6">
    <location>
        <begin position="35"/>
        <end position="44"/>
    </location>
</feature>
<dbReference type="AlphaFoldDB" id="A0A179G4W1"/>
<keyword evidence="1" id="KW-0479">Metal-binding</keyword>
<dbReference type="EMBL" id="LSBJ02000001">
    <property type="protein sequence ID" value="OAQ72847.1"/>
    <property type="molecule type" value="Genomic_DNA"/>
</dbReference>
<evidence type="ECO:0000256" key="6">
    <source>
        <dbReference type="SAM" id="MobiDB-lite"/>
    </source>
</evidence>
<evidence type="ECO:0000313" key="8">
    <source>
        <dbReference type="EMBL" id="OAQ72847.1"/>
    </source>
</evidence>
<evidence type="ECO:0000256" key="1">
    <source>
        <dbReference type="ARBA" id="ARBA00022723"/>
    </source>
</evidence>
<evidence type="ECO:0000256" key="5">
    <source>
        <dbReference type="ARBA" id="ARBA00023242"/>
    </source>
</evidence>
<keyword evidence="5" id="KW-0539">Nucleus</keyword>
<dbReference type="PANTHER" id="PTHR47660:SF3">
    <property type="entry name" value="FINGER DOMAIN PROTEIN, PUTATIVE (AFU_ORTHOLOGUE AFUA_4G03310)-RELATED"/>
    <property type="match status" value="1"/>
</dbReference>
<dbReference type="PROSITE" id="PS50048">
    <property type="entry name" value="ZN2_CY6_FUNGAL_2"/>
    <property type="match status" value="1"/>
</dbReference>
<dbReference type="InterPro" id="IPR036864">
    <property type="entry name" value="Zn2-C6_fun-type_DNA-bd_sf"/>
</dbReference>
<dbReference type="KEGG" id="pchm:VFPPC_12870"/>
<comment type="caution">
    <text evidence="8">The sequence shown here is derived from an EMBL/GenBank/DDBJ whole genome shotgun (WGS) entry which is preliminary data.</text>
</comment>
<dbReference type="Proteomes" id="UP000078397">
    <property type="component" value="Unassembled WGS sequence"/>
</dbReference>
<organism evidence="8 9">
    <name type="scientific">Pochonia chlamydosporia 170</name>
    <dbReference type="NCBI Taxonomy" id="1380566"/>
    <lineage>
        <taxon>Eukaryota</taxon>
        <taxon>Fungi</taxon>
        <taxon>Dikarya</taxon>
        <taxon>Ascomycota</taxon>
        <taxon>Pezizomycotina</taxon>
        <taxon>Sordariomycetes</taxon>
        <taxon>Hypocreomycetidae</taxon>
        <taxon>Hypocreales</taxon>
        <taxon>Clavicipitaceae</taxon>
        <taxon>Pochonia</taxon>
    </lineage>
</organism>
<dbReference type="Gene3D" id="4.10.240.10">
    <property type="entry name" value="Zn(2)-C6 fungal-type DNA-binding domain"/>
    <property type="match status" value="1"/>
</dbReference>
<accession>A0A179G4W1</accession>
<keyword evidence="3" id="KW-0805">Transcription regulation</keyword>
<sequence length="579" mass="62743">MNGMKRSWEDMDTAAVMDSFAATFGNHNHNHNHNHNREHDHDHGSVTITTDGTRLDDKASAASRQKSCNACVRGKRRCDKRTPQCSRCLAKGLGCVYQKLPPGASAACNNEQSSSSTGASAANLTSSSSSATESARPLGSINGSCPASAAAGSAAGAGGVHTVSSSAASTASCVSDVPDFDMGFDIDTLGTDTSPESLQADVGVPLGSSGNGDGSGGLDFSIVDLMAQTAGTEHDIWNLHPFADAATTTDKLHIPPVPAGLSAMAPSSLHNQQQQQQLQPVRDVSLIKDLDAACMEIDPLSVHDPSSRIGHTVGFLTSMHSTFSQTRALPFMHPRLWAGQLPKAILAAFSASSAYAARSPSNKGWTVRLLVDAGREIHREGERAITNEDKLSRVQALLILNSMRIFDGDLGLRAAAEREVPVMMSWLRELSSMRDNLEMEEGLRGPNGFVRDKIPKTWESWVFLESARRTILTSYAITCLSCMLKSETPDDEMWCDENVFTASRHLWDATNSVEFYRSWREKPQFVIQNMVFKDFWMYARPDDCDDFTKLMLTSQVGVDAMQHFMNGDIAIPVNPGRAP</sequence>
<gene>
    <name evidence="8" type="ORF">VFPPC_12870</name>
</gene>
<dbReference type="PANTHER" id="PTHR47660">
    <property type="entry name" value="TRANSCRIPTION FACTOR WITH C2H2 AND ZN(2)-CYS(6) DNA BINDING DOMAIN (EUROFUNG)-RELATED-RELATED"/>
    <property type="match status" value="1"/>
</dbReference>
<dbReference type="PRINTS" id="PR00755">
    <property type="entry name" value="AFLATOXINBRP"/>
</dbReference>
<keyword evidence="2" id="KW-0862">Zinc</keyword>
<protein>
    <submittedName>
        <fullName evidence="8">C6 zinc finger domain-containing protein</fullName>
    </submittedName>
</protein>
<dbReference type="Pfam" id="PF00172">
    <property type="entry name" value="Zn_clus"/>
    <property type="match status" value="1"/>
</dbReference>
<keyword evidence="9" id="KW-1185">Reference proteome</keyword>
<evidence type="ECO:0000256" key="3">
    <source>
        <dbReference type="ARBA" id="ARBA00023015"/>
    </source>
</evidence>
<evidence type="ECO:0000313" key="9">
    <source>
        <dbReference type="Proteomes" id="UP000078397"/>
    </source>
</evidence>
<keyword evidence="4" id="KW-0804">Transcription</keyword>
<feature type="compositionally biased region" description="Low complexity" evidence="6">
    <location>
        <begin position="113"/>
        <end position="135"/>
    </location>
</feature>
<reference evidence="8 9" key="1">
    <citation type="journal article" date="2016" name="PLoS Pathog.">
        <title>Biosynthesis of antibiotic leucinostatins in bio-control fungus Purpureocillium lilacinum and their inhibition on phytophthora revealed by genome mining.</title>
        <authorList>
            <person name="Wang G."/>
            <person name="Liu Z."/>
            <person name="Lin R."/>
            <person name="Li E."/>
            <person name="Mao Z."/>
            <person name="Ling J."/>
            <person name="Yang Y."/>
            <person name="Yin W.B."/>
            <person name="Xie B."/>
        </authorList>
    </citation>
    <scope>NUCLEOTIDE SEQUENCE [LARGE SCALE GENOMIC DNA]</scope>
    <source>
        <strain evidence="8">170</strain>
    </source>
</reference>
<feature type="region of interest" description="Disordered" evidence="6">
    <location>
        <begin position="27"/>
        <end position="51"/>
    </location>
</feature>
<proteinExistence type="predicted"/>
<dbReference type="CDD" id="cd00067">
    <property type="entry name" value="GAL4"/>
    <property type="match status" value="1"/>
</dbReference>
<evidence type="ECO:0000259" key="7">
    <source>
        <dbReference type="PROSITE" id="PS50048"/>
    </source>
</evidence>
<dbReference type="InterPro" id="IPR001138">
    <property type="entry name" value="Zn2Cys6_DnaBD"/>
</dbReference>
<dbReference type="GeneID" id="28854641"/>